<keyword evidence="1" id="KW-0175">Coiled coil</keyword>
<gene>
    <name evidence="4" type="ORF">KFE25_004158</name>
</gene>
<dbReference type="Gene3D" id="3.40.50.150">
    <property type="entry name" value="Vaccinia Virus protein VP39"/>
    <property type="match status" value="1"/>
</dbReference>
<organism evidence="4 5">
    <name type="scientific">Diacronema lutheri</name>
    <name type="common">Unicellular marine alga</name>
    <name type="synonym">Monochrysis lutheri</name>
    <dbReference type="NCBI Taxonomy" id="2081491"/>
    <lineage>
        <taxon>Eukaryota</taxon>
        <taxon>Haptista</taxon>
        <taxon>Haptophyta</taxon>
        <taxon>Pavlovophyceae</taxon>
        <taxon>Pavlovales</taxon>
        <taxon>Pavlovaceae</taxon>
        <taxon>Diacronema</taxon>
    </lineage>
</organism>
<protein>
    <recommendedName>
        <fullName evidence="3">Methyltransferase type 11 domain-containing protein</fullName>
    </recommendedName>
</protein>
<feature type="signal peptide" evidence="2">
    <location>
        <begin position="1"/>
        <end position="29"/>
    </location>
</feature>
<dbReference type="CDD" id="cd02440">
    <property type="entry name" value="AdoMet_MTases"/>
    <property type="match status" value="1"/>
</dbReference>
<proteinExistence type="predicted"/>
<dbReference type="EMBL" id="JAGTXO010000068">
    <property type="protein sequence ID" value="KAG8457522.1"/>
    <property type="molecule type" value="Genomic_DNA"/>
</dbReference>
<dbReference type="AlphaFoldDB" id="A0A8J6C030"/>
<evidence type="ECO:0000256" key="1">
    <source>
        <dbReference type="SAM" id="Coils"/>
    </source>
</evidence>
<evidence type="ECO:0000259" key="3">
    <source>
        <dbReference type="Pfam" id="PF08241"/>
    </source>
</evidence>
<dbReference type="Proteomes" id="UP000751190">
    <property type="component" value="Unassembled WGS sequence"/>
</dbReference>
<dbReference type="InterPro" id="IPR029063">
    <property type="entry name" value="SAM-dependent_MTases_sf"/>
</dbReference>
<keyword evidence="2" id="KW-0732">Signal</keyword>
<dbReference type="InterPro" id="IPR013216">
    <property type="entry name" value="Methyltransf_11"/>
</dbReference>
<dbReference type="OrthoDB" id="3265906at2759"/>
<evidence type="ECO:0000313" key="5">
    <source>
        <dbReference type="Proteomes" id="UP000751190"/>
    </source>
</evidence>
<reference evidence="4" key="1">
    <citation type="submission" date="2021-05" db="EMBL/GenBank/DDBJ databases">
        <title>The genome of the haptophyte Pavlova lutheri (Diacronema luteri, Pavlovales) - a model for lipid biosynthesis in eukaryotic algae.</title>
        <authorList>
            <person name="Hulatt C.J."/>
            <person name="Posewitz M.C."/>
        </authorList>
    </citation>
    <scope>NUCLEOTIDE SEQUENCE</scope>
    <source>
        <strain evidence="4">NIVA-4/92</strain>
    </source>
</reference>
<keyword evidence="5" id="KW-1185">Reference proteome</keyword>
<feature type="coiled-coil region" evidence="1">
    <location>
        <begin position="85"/>
        <end position="112"/>
    </location>
</feature>
<accession>A0A8J6C030</accession>
<dbReference type="SUPFAM" id="SSF53335">
    <property type="entry name" value="S-adenosyl-L-methionine-dependent methyltransferases"/>
    <property type="match status" value="1"/>
</dbReference>
<evidence type="ECO:0000256" key="2">
    <source>
        <dbReference type="SAM" id="SignalP"/>
    </source>
</evidence>
<name>A0A8J6C030_DIALT</name>
<sequence length="440" mass="47541">MSPPPRPGRSLTLLPLAALAAAVLLLVFAAQRSPPERSVCNCDAAIAAAQAQQSRPAAPLAAAAAEGDGGGGAGSAEVLASLAKLAALRVELAEAKAALDKLSRKHEAEAAEARATIRTLSAPSAAFKPLTKEQRVVQVLDAIDPKLLWRPGNRAWSMSQTVRNHNVDARRCGTMGSDKTFGAPKALPAAHNATLRALPLDKLYDPIASVAAHDEMEALKCDVGLPSAPLPPFTLAHKHTHHLSRYTMYFNIMCWLESEPRFGRVLDVSGSEPWLTRFDPKRTEVVAVNYPKTDIHDLSSFPPNSFDWVMADQVMEHLRFPQQAMDQVHRVLKPGGRAIMTSCSANPVHMFHDYWRFTMDAFKSLALRFEHMDLCGSWGNGVVNAARALAGQFSGEPGSMLMKAANGSEVVDPLSLKLAAQNEKDHAMTVWMIVRKAGAG</sequence>
<feature type="domain" description="Methyltransferase type 11" evidence="3">
    <location>
        <begin position="261"/>
        <end position="339"/>
    </location>
</feature>
<dbReference type="GO" id="GO:0008757">
    <property type="term" value="F:S-adenosylmethionine-dependent methyltransferase activity"/>
    <property type="evidence" value="ECO:0007669"/>
    <property type="project" value="InterPro"/>
</dbReference>
<evidence type="ECO:0000313" key="4">
    <source>
        <dbReference type="EMBL" id="KAG8457522.1"/>
    </source>
</evidence>
<dbReference type="Pfam" id="PF08241">
    <property type="entry name" value="Methyltransf_11"/>
    <property type="match status" value="1"/>
</dbReference>
<feature type="chain" id="PRO_5035184582" description="Methyltransferase type 11 domain-containing protein" evidence="2">
    <location>
        <begin position="30"/>
        <end position="440"/>
    </location>
</feature>
<comment type="caution">
    <text evidence="4">The sequence shown here is derived from an EMBL/GenBank/DDBJ whole genome shotgun (WGS) entry which is preliminary data.</text>
</comment>